<organism evidence="1">
    <name type="scientific">marine metagenome</name>
    <dbReference type="NCBI Taxonomy" id="408172"/>
    <lineage>
        <taxon>unclassified sequences</taxon>
        <taxon>metagenomes</taxon>
        <taxon>ecological metagenomes</taxon>
    </lineage>
</organism>
<accession>A0A381ZUU2</accession>
<reference evidence="1" key="1">
    <citation type="submission" date="2018-05" db="EMBL/GenBank/DDBJ databases">
        <authorList>
            <person name="Lanie J.A."/>
            <person name="Ng W.-L."/>
            <person name="Kazmierczak K.M."/>
            <person name="Andrzejewski T.M."/>
            <person name="Davidsen T.M."/>
            <person name="Wayne K.J."/>
            <person name="Tettelin H."/>
            <person name="Glass J.I."/>
            <person name="Rusch D."/>
            <person name="Podicherti R."/>
            <person name="Tsui H.-C.T."/>
            <person name="Winkler M.E."/>
        </authorList>
    </citation>
    <scope>NUCLEOTIDE SEQUENCE</scope>
</reference>
<sequence length="549" mass="60969">MTSRMATSTLLLVFLLAGSFSASNLSAAQLGASPLFGSSAVFNRDDPIAVDEDNLGIDAPADWPVYELYDLFENLFQDRGDPDQKRAVNINTIGEVPDSSWFTNRIGAREMSVEEIATGPNLSGPPADGQWKVIGRPGAGVTPKFMIEDRKGSRFIFKFDPMEYPEIASGAEIISSKFFHAFGYNVAETYIVSFTRDRLEIASGATFTTDTGVTLEIDQVDVDHWMSNAPVGPGGVYRALASKIIPGEAVGGFRFFGTRPDDPNDIFPHEHRRELRGYRAISAWLNHDDSRALNTYDSFVKEDGRRFIKHYLLDFGSALGSASIGPNEPRGGNEYLFEGGLVWKSALTLGIWHRPWLTADIPAIPSIGNFEAEHFLPQNWKPEYPNVAMDHMDAADAFWAARIIDKFSEKLIAAVVDEAQFSDPRAVVYVNEVLRKRSNKAVNHWITQTNPLDEFALIGRGGSVVLEWENAAVRVGVATDAGSYGVRWSTFDNRTGSEFQISDQEVGTTRIGVPVNAWGSPDAFGYRYLRAHIFTHHPDFQWWKEPVIV</sequence>
<protein>
    <submittedName>
        <fullName evidence="1">Uncharacterized protein</fullName>
    </submittedName>
</protein>
<dbReference type="AlphaFoldDB" id="A0A381ZUU2"/>
<feature type="non-terminal residue" evidence="1">
    <location>
        <position position="549"/>
    </location>
</feature>
<dbReference type="EMBL" id="UINC01022584">
    <property type="protein sequence ID" value="SVA92513.1"/>
    <property type="molecule type" value="Genomic_DNA"/>
</dbReference>
<evidence type="ECO:0000313" key="1">
    <source>
        <dbReference type="EMBL" id="SVA92513.1"/>
    </source>
</evidence>
<name>A0A381ZUU2_9ZZZZ</name>
<proteinExistence type="predicted"/>
<gene>
    <name evidence="1" type="ORF">METZ01_LOCUS145367</name>
</gene>